<dbReference type="SUPFAM" id="SSF56112">
    <property type="entry name" value="Protein kinase-like (PK-like)"/>
    <property type="match status" value="1"/>
</dbReference>
<keyword evidence="2" id="KW-0547">Nucleotide-binding</keyword>
<keyword evidence="6" id="KW-0418">Kinase</keyword>
<evidence type="ECO:0000256" key="3">
    <source>
        <dbReference type="ARBA" id="ARBA00022840"/>
    </source>
</evidence>
<dbReference type="InterPro" id="IPR011009">
    <property type="entry name" value="Kinase-like_dom_sf"/>
</dbReference>
<dbReference type="Pfam" id="PF00069">
    <property type="entry name" value="Pkinase"/>
    <property type="match status" value="1"/>
</dbReference>
<reference evidence="6 7" key="1">
    <citation type="submission" date="2020-05" db="EMBL/GenBank/DDBJ databases">
        <title>Vigna angularis (adzuki bean) Var. LongXiaoDou No. 4 denovo assembly.</title>
        <authorList>
            <person name="Xiang H."/>
        </authorList>
    </citation>
    <scope>NUCLEOTIDE SEQUENCE [LARGE SCALE GENOMIC DNA]</scope>
    <source>
        <tissue evidence="6">Leaf</tissue>
    </source>
</reference>
<feature type="region of interest" description="Disordered" evidence="4">
    <location>
        <begin position="201"/>
        <end position="232"/>
    </location>
</feature>
<dbReference type="PROSITE" id="PS50011">
    <property type="entry name" value="PROTEIN_KINASE_DOM"/>
    <property type="match status" value="1"/>
</dbReference>
<keyword evidence="1" id="KW-0723">Serine/threonine-protein kinase</keyword>
<sequence length="232" mass="26351">MHMISLLHAGGANVRPLSWDTRLKVMIDAARGLNLLHSMEMKIVHRDFKPSNILLDEAFTAKLSDFGLAKSFSSLDQTHVTTRVMGTGGYAAPEYIATGRLKVKSDVYAFGIVLMEVLTGKRMQDIWRLLKQKSLTDWLKSNILNRGKIRMNMDAKLERKYPTNLALEVAQLALKCIRTEAKVRPSMKEVLERLEQIEAANEKPSDNSYNRRRVNRSQVVQQRDQPDGGQLN</sequence>
<dbReference type="AlphaFoldDB" id="A0A8T0L6M8"/>
<evidence type="ECO:0000313" key="7">
    <source>
        <dbReference type="Proteomes" id="UP000743370"/>
    </source>
</evidence>
<dbReference type="EMBL" id="JABFOF010000001">
    <property type="protein sequence ID" value="KAG2407539.1"/>
    <property type="molecule type" value="Genomic_DNA"/>
</dbReference>
<keyword evidence="3" id="KW-0067">ATP-binding</keyword>
<gene>
    <name evidence="6" type="ORF">HKW66_Vig0023610</name>
</gene>
<protein>
    <submittedName>
        <fullName evidence="6">Serine/threonine-protein kinase</fullName>
    </submittedName>
</protein>
<dbReference type="GO" id="GO:0005524">
    <property type="term" value="F:ATP binding"/>
    <property type="evidence" value="ECO:0007669"/>
    <property type="project" value="UniProtKB-KW"/>
</dbReference>
<name>A0A8T0L6M8_PHAAN</name>
<feature type="domain" description="Protein kinase" evidence="5">
    <location>
        <begin position="1"/>
        <end position="197"/>
    </location>
</feature>
<dbReference type="FunFam" id="1.10.510.10:FF:000095">
    <property type="entry name" value="protein STRUBBELIG-RECEPTOR FAMILY 8"/>
    <property type="match status" value="1"/>
</dbReference>
<evidence type="ECO:0000256" key="1">
    <source>
        <dbReference type="ARBA" id="ARBA00022527"/>
    </source>
</evidence>
<evidence type="ECO:0000256" key="2">
    <source>
        <dbReference type="ARBA" id="ARBA00022741"/>
    </source>
</evidence>
<dbReference type="PANTHER" id="PTHR47989:SF47">
    <property type="entry name" value="SERINE_THREONINE-PROTEIN KINASE PBL28-RELATED"/>
    <property type="match status" value="1"/>
</dbReference>
<comment type="caution">
    <text evidence="6">The sequence shown here is derived from an EMBL/GenBank/DDBJ whole genome shotgun (WGS) entry which is preliminary data.</text>
</comment>
<dbReference type="Proteomes" id="UP000743370">
    <property type="component" value="Unassembled WGS sequence"/>
</dbReference>
<dbReference type="InterPro" id="IPR000719">
    <property type="entry name" value="Prot_kinase_dom"/>
</dbReference>
<dbReference type="InterPro" id="IPR008271">
    <property type="entry name" value="Ser/Thr_kinase_AS"/>
</dbReference>
<dbReference type="GO" id="GO:0004674">
    <property type="term" value="F:protein serine/threonine kinase activity"/>
    <property type="evidence" value="ECO:0007669"/>
    <property type="project" value="UniProtKB-KW"/>
</dbReference>
<keyword evidence="6" id="KW-0808">Transferase</keyword>
<evidence type="ECO:0000256" key="4">
    <source>
        <dbReference type="SAM" id="MobiDB-lite"/>
    </source>
</evidence>
<dbReference type="PROSITE" id="PS00108">
    <property type="entry name" value="PROTEIN_KINASE_ST"/>
    <property type="match status" value="1"/>
</dbReference>
<proteinExistence type="predicted"/>
<organism evidence="6 7">
    <name type="scientific">Phaseolus angularis</name>
    <name type="common">Azuki bean</name>
    <name type="synonym">Vigna angularis</name>
    <dbReference type="NCBI Taxonomy" id="3914"/>
    <lineage>
        <taxon>Eukaryota</taxon>
        <taxon>Viridiplantae</taxon>
        <taxon>Streptophyta</taxon>
        <taxon>Embryophyta</taxon>
        <taxon>Tracheophyta</taxon>
        <taxon>Spermatophyta</taxon>
        <taxon>Magnoliopsida</taxon>
        <taxon>eudicotyledons</taxon>
        <taxon>Gunneridae</taxon>
        <taxon>Pentapetalae</taxon>
        <taxon>rosids</taxon>
        <taxon>fabids</taxon>
        <taxon>Fabales</taxon>
        <taxon>Fabaceae</taxon>
        <taxon>Papilionoideae</taxon>
        <taxon>50 kb inversion clade</taxon>
        <taxon>NPAAA clade</taxon>
        <taxon>indigoferoid/millettioid clade</taxon>
        <taxon>Phaseoleae</taxon>
        <taxon>Vigna</taxon>
    </lineage>
</organism>
<evidence type="ECO:0000313" key="6">
    <source>
        <dbReference type="EMBL" id="KAG2407539.1"/>
    </source>
</evidence>
<dbReference type="PANTHER" id="PTHR47989">
    <property type="entry name" value="OS01G0750732 PROTEIN"/>
    <property type="match status" value="1"/>
</dbReference>
<evidence type="ECO:0000259" key="5">
    <source>
        <dbReference type="PROSITE" id="PS50011"/>
    </source>
</evidence>
<accession>A0A8T0L6M8</accession>
<dbReference type="Gene3D" id="1.10.510.10">
    <property type="entry name" value="Transferase(Phosphotransferase) domain 1"/>
    <property type="match status" value="1"/>
</dbReference>